<protein>
    <submittedName>
        <fullName evidence="2">Uncharacterized protein</fullName>
    </submittedName>
</protein>
<proteinExistence type="predicted"/>
<name>A0A2G9THI4_TELCI</name>
<evidence type="ECO:0000256" key="1">
    <source>
        <dbReference type="SAM" id="SignalP"/>
    </source>
</evidence>
<sequence>MLLALAALSIILVSVGAKECQCDSGLDDDCAIFMWGYFRATYRNMTWNDLMSKHADRRLQRGSVPPVEGYHPIFFSRSFDLGDSSPMEQKLHLTLYRDQLPKENVSHLHMVGQSSQCIHGFHMRGRVMLNYGLTAGKKFSGKMALYATAQALHTVHDDRQFGKACIANC</sequence>
<evidence type="ECO:0000313" key="2">
    <source>
        <dbReference type="EMBL" id="PIO57426.1"/>
    </source>
</evidence>
<keyword evidence="1" id="KW-0732">Signal</keyword>
<dbReference type="EMBL" id="KZ365582">
    <property type="protein sequence ID" value="PIO57426.1"/>
    <property type="molecule type" value="Genomic_DNA"/>
</dbReference>
<feature type="signal peptide" evidence="1">
    <location>
        <begin position="1"/>
        <end position="17"/>
    </location>
</feature>
<reference evidence="2 3" key="1">
    <citation type="submission" date="2015-09" db="EMBL/GenBank/DDBJ databases">
        <title>Draft genome of the parasitic nematode Teladorsagia circumcincta isolate WARC Sus (inbred).</title>
        <authorList>
            <person name="Mitreva M."/>
        </authorList>
    </citation>
    <scope>NUCLEOTIDE SEQUENCE [LARGE SCALE GENOMIC DNA]</scope>
    <source>
        <strain evidence="2 3">S</strain>
    </source>
</reference>
<gene>
    <name evidence="2" type="ORF">TELCIR_21165</name>
</gene>
<evidence type="ECO:0000313" key="3">
    <source>
        <dbReference type="Proteomes" id="UP000230423"/>
    </source>
</evidence>
<keyword evidence="3" id="KW-1185">Reference proteome</keyword>
<dbReference type="AlphaFoldDB" id="A0A2G9THI4"/>
<accession>A0A2G9THI4</accession>
<feature type="chain" id="PRO_5013916917" evidence="1">
    <location>
        <begin position="18"/>
        <end position="169"/>
    </location>
</feature>
<organism evidence="2 3">
    <name type="scientific">Teladorsagia circumcincta</name>
    <name type="common">Brown stomach worm</name>
    <name type="synonym">Ostertagia circumcincta</name>
    <dbReference type="NCBI Taxonomy" id="45464"/>
    <lineage>
        <taxon>Eukaryota</taxon>
        <taxon>Metazoa</taxon>
        <taxon>Ecdysozoa</taxon>
        <taxon>Nematoda</taxon>
        <taxon>Chromadorea</taxon>
        <taxon>Rhabditida</taxon>
        <taxon>Rhabditina</taxon>
        <taxon>Rhabditomorpha</taxon>
        <taxon>Strongyloidea</taxon>
        <taxon>Trichostrongylidae</taxon>
        <taxon>Teladorsagia</taxon>
    </lineage>
</organism>
<dbReference type="Proteomes" id="UP000230423">
    <property type="component" value="Unassembled WGS sequence"/>
</dbReference>